<reference evidence="4 5" key="1">
    <citation type="submission" date="2017-04" db="EMBL/GenBank/DDBJ databases">
        <title>Novel microbial lineages endemic to geothermal iron-oxide mats fill important gaps in the evolutionary history of Archaea.</title>
        <authorList>
            <person name="Jay Z.J."/>
            <person name="Beam J.P."/>
            <person name="Dlakic M."/>
            <person name="Rusch D.B."/>
            <person name="Kozubal M.A."/>
            <person name="Inskeep W.P."/>
        </authorList>
    </citation>
    <scope>NUCLEOTIDE SEQUENCE [LARGE SCALE GENOMIC DNA]</scope>
    <source>
        <strain evidence="4">ECH_B_SAG-M15</strain>
    </source>
</reference>
<dbReference type="AlphaFoldDB" id="A0A2R6AYG3"/>
<name>A0A2R6AYG3_9ARCH</name>
<evidence type="ECO:0000313" key="5">
    <source>
        <dbReference type="Proteomes" id="UP000240490"/>
    </source>
</evidence>
<dbReference type="InterPro" id="IPR016130">
    <property type="entry name" value="Tyr_Pase_AS"/>
</dbReference>
<dbReference type="SMART" id="SM00195">
    <property type="entry name" value="DSPc"/>
    <property type="match status" value="1"/>
</dbReference>
<gene>
    <name evidence="4" type="ORF">B9Q08_02890</name>
</gene>
<feature type="domain" description="Tyrosine specific protein phosphatases" evidence="3">
    <location>
        <begin position="72"/>
        <end position="141"/>
    </location>
</feature>
<dbReference type="InterPro" id="IPR020422">
    <property type="entry name" value="TYR_PHOSPHATASE_DUAL_dom"/>
</dbReference>
<dbReference type="FunFam" id="3.90.190.10:FF:000157">
    <property type="entry name" value="Protein-tyrosine phosphatase"/>
    <property type="match status" value="1"/>
</dbReference>
<dbReference type="PANTHER" id="PTHR23339">
    <property type="entry name" value="TYROSINE SPECIFIC PROTEIN PHOSPHATASE AND DUAL SPECIFICITY PROTEIN PHOSPHATASE"/>
    <property type="match status" value="1"/>
</dbReference>
<feature type="domain" description="Tyrosine-protein phosphatase" evidence="2">
    <location>
        <begin position="6"/>
        <end position="154"/>
    </location>
</feature>
<dbReference type="Pfam" id="PF22784">
    <property type="entry name" value="PTP-SAK"/>
    <property type="match status" value="1"/>
</dbReference>
<dbReference type="InterPro" id="IPR029021">
    <property type="entry name" value="Prot-tyrosine_phosphatase-like"/>
</dbReference>
<dbReference type="PROSITE" id="PS50054">
    <property type="entry name" value="TYR_PHOSPHATASE_DUAL"/>
    <property type="match status" value="1"/>
</dbReference>
<dbReference type="SUPFAM" id="SSF52799">
    <property type="entry name" value="(Phosphotyrosine protein) phosphatases II"/>
    <property type="match status" value="1"/>
</dbReference>
<organism evidence="4 5">
    <name type="scientific">Candidatus Marsarchaeota G2 archaeon ECH_B_SAG-M15</name>
    <dbReference type="NCBI Taxonomy" id="1978162"/>
    <lineage>
        <taxon>Archaea</taxon>
        <taxon>Candidatus Marsarchaeota</taxon>
        <taxon>Candidatus Marsarchaeota group 2</taxon>
    </lineage>
</organism>
<dbReference type="PROSITE" id="PS50056">
    <property type="entry name" value="TYR_PHOSPHATASE_2"/>
    <property type="match status" value="1"/>
</dbReference>
<protein>
    <submittedName>
        <fullName evidence="4">Uncharacterized protein</fullName>
    </submittedName>
</protein>
<dbReference type="Proteomes" id="UP000240490">
    <property type="component" value="Unassembled WGS sequence"/>
</dbReference>
<accession>A0A2R6AYG3</accession>
<proteinExistence type="predicted"/>
<evidence type="ECO:0000313" key="4">
    <source>
        <dbReference type="EMBL" id="PSN91430.1"/>
    </source>
</evidence>
<dbReference type="InterPro" id="IPR050561">
    <property type="entry name" value="PTP"/>
</dbReference>
<keyword evidence="1" id="KW-0378">Hydrolase</keyword>
<comment type="caution">
    <text evidence="4">The sequence shown here is derived from an EMBL/GenBank/DDBJ whole genome shotgun (WGS) entry which is preliminary data.</text>
</comment>
<dbReference type="EMBL" id="NEXJ01000047">
    <property type="protein sequence ID" value="PSN91430.1"/>
    <property type="molecule type" value="Genomic_DNA"/>
</dbReference>
<evidence type="ECO:0000259" key="2">
    <source>
        <dbReference type="PROSITE" id="PS50054"/>
    </source>
</evidence>
<evidence type="ECO:0000256" key="1">
    <source>
        <dbReference type="ARBA" id="ARBA00022801"/>
    </source>
</evidence>
<dbReference type="InterPro" id="IPR057023">
    <property type="entry name" value="PTP-SAK"/>
</dbReference>
<evidence type="ECO:0000259" key="3">
    <source>
        <dbReference type="PROSITE" id="PS50056"/>
    </source>
</evidence>
<dbReference type="InterPro" id="IPR000387">
    <property type="entry name" value="Tyr_Pase_dom"/>
</dbReference>
<sequence>MIMSLYANWLLKGRLLASSQPQSLDDLFEARKIGVSVVLSFETHPEERDWCKKLGLRFKEVALNDFEPPSLSKIEEAVNFLHRYLLTQKRSVMMHCYAGLGRTGTISACFIGALFGLSAEDAIRAVRSIRPGSIEEDQEESVKTYLEKFRGGKANPELRGFCSQCGAPILKPMDLCIHCINVKSQRDTVKIIQSFNFDSALNICTGR</sequence>
<dbReference type="PROSITE" id="PS00383">
    <property type="entry name" value="TYR_PHOSPHATASE_1"/>
    <property type="match status" value="1"/>
</dbReference>
<dbReference type="Gene3D" id="3.90.190.10">
    <property type="entry name" value="Protein tyrosine phosphatase superfamily"/>
    <property type="match status" value="1"/>
</dbReference>
<dbReference type="GO" id="GO:0016791">
    <property type="term" value="F:phosphatase activity"/>
    <property type="evidence" value="ECO:0007669"/>
    <property type="project" value="UniProtKB-ARBA"/>
</dbReference>